<evidence type="ECO:0000256" key="2">
    <source>
        <dbReference type="SAM" id="SignalP"/>
    </source>
</evidence>
<keyword evidence="4" id="KW-1185">Reference proteome</keyword>
<feature type="chain" id="PRO_5046898332" evidence="2">
    <location>
        <begin position="20"/>
        <end position="320"/>
    </location>
</feature>
<name>A0ABS6H525_9PROT</name>
<proteinExistence type="inferred from homology"/>
<dbReference type="PANTHER" id="PTHR42928:SF5">
    <property type="entry name" value="BLR1237 PROTEIN"/>
    <property type="match status" value="1"/>
</dbReference>
<dbReference type="InterPro" id="IPR005064">
    <property type="entry name" value="BUG"/>
</dbReference>
<feature type="signal peptide" evidence="2">
    <location>
        <begin position="1"/>
        <end position="19"/>
    </location>
</feature>
<accession>A0ABS6H525</accession>
<reference evidence="3 4" key="1">
    <citation type="submission" date="2021-01" db="EMBL/GenBank/DDBJ databases">
        <title>Roseomonas sp. nov, a bacterium isolated from an oil production mixture in Yumen Oilfield.</title>
        <authorList>
            <person name="Wu D."/>
        </authorList>
    </citation>
    <scope>NUCLEOTIDE SEQUENCE [LARGE SCALE GENOMIC DNA]</scope>
    <source>
        <strain evidence="3 4">ROY-5-3</strain>
    </source>
</reference>
<dbReference type="PANTHER" id="PTHR42928">
    <property type="entry name" value="TRICARBOXYLATE-BINDING PROTEIN"/>
    <property type="match status" value="1"/>
</dbReference>
<protein>
    <submittedName>
        <fullName evidence="3">Tripartite tricarboxylate transporter substrate binding protein</fullName>
    </submittedName>
</protein>
<dbReference type="PIRSF" id="PIRSF017082">
    <property type="entry name" value="YflP"/>
    <property type="match status" value="1"/>
</dbReference>
<evidence type="ECO:0000256" key="1">
    <source>
        <dbReference type="ARBA" id="ARBA00006987"/>
    </source>
</evidence>
<dbReference type="CDD" id="cd07012">
    <property type="entry name" value="PBP2_Bug_TTT"/>
    <property type="match status" value="1"/>
</dbReference>
<dbReference type="Pfam" id="PF03401">
    <property type="entry name" value="TctC"/>
    <property type="match status" value="1"/>
</dbReference>
<comment type="caution">
    <text evidence="3">The sequence shown here is derived from an EMBL/GenBank/DDBJ whole genome shotgun (WGS) entry which is preliminary data.</text>
</comment>
<comment type="similarity">
    <text evidence="1">Belongs to the UPF0065 (bug) family.</text>
</comment>
<dbReference type="EMBL" id="JAERQM010000002">
    <property type="protein sequence ID" value="MBU8543787.1"/>
    <property type="molecule type" value="Genomic_DNA"/>
</dbReference>
<evidence type="ECO:0000313" key="3">
    <source>
        <dbReference type="EMBL" id="MBU8543787.1"/>
    </source>
</evidence>
<organism evidence="3 4">
    <name type="scientific">Falsiroseomonas oleicola</name>
    <dbReference type="NCBI Taxonomy" id="2801474"/>
    <lineage>
        <taxon>Bacteria</taxon>
        <taxon>Pseudomonadati</taxon>
        <taxon>Pseudomonadota</taxon>
        <taxon>Alphaproteobacteria</taxon>
        <taxon>Acetobacterales</taxon>
        <taxon>Roseomonadaceae</taxon>
        <taxon>Falsiroseomonas</taxon>
    </lineage>
</organism>
<dbReference type="Proteomes" id="UP000689967">
    <property type="component" value="Unassembled WGS sequence"/>
</dbReference>
<keyword evidence="2" id="KW-0732">Signal</keyword>
<dbReference type="RefSeq" id="WP_216874408.1">
    <property type="nucleotide sequence ID" value="NZ_JAERQM010000002.1"/>
</dbReference>
<gene>
    <name evidence="3" type="ORF">JJQ90_08720</name>
</gene>
<evidence type="ECO:0000313" key="4">
    <source>
        <dbReference type="Proteomes" id="UP000689967"/>
    </source>
</evidence>
<sequence>MRRRSLLALPALLATPALAQAPAWRPNAPVRYVIGFPPGSSFDMVGRIVAEGAAPLLGQTVVVENRPGAGTLVAVQSVKTMPADGQTVLMVANSFTVNQSLHKPQPYSAIRDFDPLALLVYTPHVLVCHPSLAADFAGFMAKAKAAGRGLSFGTNGQGTSQHMGLEHLKMLAGLNAEHIPYRGVAPMLTDLLAGRVDYSIGNLSDVLPAVRDNRLVPLGIVADARHPLLPALPTLTELGFPQLLSDTWYGVVLPAGAPEPVKAALSGAFLQSIGRPEARERLAAVGLDVLARGPTELRDRIQRDTTTYAEIIRAANLTAG</sequence>